<sequence length="146" mass="17603">MDIVGVTFPVPREFLDRIFKEKKRVFVKPATLRVEPGMKVIFYASRKDQGFYGEAEVEGVESFASVEEIIEKYGDELFLTPEELRKYERDRKRWQSRGRRARPWLVIRLRNVREYKRKVKPKRFVVVSGRYVKKDEYEEIVRRAEP</sequence>
<evidence type="ECO:0000313" key="4">
    <source>
        <dbReference type="Proteomes" id="UP000009139"/>
    </source>
</evidence>
<evidence type="ECO:0008006" key="5">
    <source>
        <dbReference type="Google" id="ProtNLM"/>
    </source>
</evidence>
<dbReference type="OrthoDB" id="68955at2157"/>
<accession>Q9V0B4</accession>
<dbReference type="AlphaFoldDB" id="Q9V0B4"/>
<reference evidence="1" key="2">
    <citation type="journal article" date="2000" name="J. Mol. Biol.">
        <title>Archaeal homologs of eukaryotic methylation guide small nucleolar RNAs: lessons from the Pyrococcus genomes.</title>
        <authorList>
            <person name="Gaspin C."/>
            <person name="Cavaille J."/>
            <person name="Erauso G."/>
        </authorList>
    </citation>
    <scope>NUCLEOTIDE SEQUENCE</scope>
    <source>
        <strain evidence="1">Orsay</strain>
    </source>
</reference>
<dbReference type="PATRIC" id="fig|272844.11.peg.926"/>
<dbReference type="eggNOG" id="arCOG04492">
    <property type="taxonomic scope" value="Archaea"/>
</dbReference>
<dbReference type="STRING" id="272844.PAB1779"/>
<dbReference type="HOGENOM" id="CLU_151711_0_0_2"/>
<dbReference type="EMBL" id="AJ248285">
    <property type="protein sequence ID" value="CAB49790.1"/>
    <property type="molecule type" value="Genomic_DNA"/>
</dbReference>
<protein>
    <recommendedName>
        <fullName evidence="5">ASCH domain-containing protein</fullName>
    </recommendedName>
</protein>
<organism evidence="1 3">
    <name type="scientific">Pyrococcus abyssi (strain GE5 / Orsay)</name>
    <dbReference type="NCBI Taxonomy" id="272844"/>
    <lineage>
        <taxon>Archaea</taxon>
        <taxon>Methanobacteriati</taxon>
        <taxon>Methanobacteriota</taxon>
        <taxon>Thermococci</taxon>
        <taxon>Thermococcales</taxon>
        <taxon>Thermococcaceae</taxon>
        <taxon>Pyrococcus</taxon>
    </lineage>
</organism>
<dbReference type="Gene3D" id="2.30.130.30">
    <property type="entry name" value="Hypothetical protein"/>
    <property type="match status" value="1"/>
</dbReference>
<reference evidence="2 4" key="5">
    <citation type="journal article" date="2012" name="Curr. Microbiol.">
        <title>Re-annotation of two hyperthermophilic archaea Pyrococcus abyssi GE5 and Pyrococcus furiosus DSM 3638.</title>
        <authorList>
            <person name="Gao J."/>
            <person name="Wang J."/>
        </authorList>
    </citation>
    <scope>GENOME REANNOTATION</scope>
    <source>
        <strain evidence="2">GE5</strain>
        <strain evidence="4">GE5 / Orsay</strain>
    </source>
</reference>
<dbReference type="Proteomes" id="UP000000810">
    <property type="component" value="Chromosome"/>
</dbReference>
<reference evidence="1" key="3">
    <citation type="journal article" date="2001" name="Genome Res.">
        <title>Genome evolution at the genus level: comparison of three complete genomes of hyperthermophilic archaea.</title>
        <authorList>
            <person name="Lecompte O."/>
            <person name="Ripp R."/>
            <person name="Puzos-Barbe V."/>
            <person name="Duprat S."/>
            <person name="Heilig R."/>
            <person name="Dietrich J."/>
            <person name="Thierry J.C."/>
            <person name="Poch O."/>
        </authorList>
    </citation>
    <scope>NUCLEOTIDE SEQUENCE</scope>
    <source>
        <strain evidence="1">Orsay</strain>
    </source>
</reference>
<evidence type="ECO:0000313" key="2">
    <source>
        <dbReference type="EMBL" id="CCE70282.1"/>
    </source>
</evidence>
<dbReference type="RefSeq" id="WP_010867999.1">
    <property type="nucleotide sequence ID" value="NC_000868.1"/>
</dbReference>
<gene>
    <name evidence="1" type="ordered locus">PAB1779</name>
</gene>
<dbReference type="KEGG" id="pab:PAB1779"/>
<keyword evidence="3" id="KW-1185">Reference proteome</keyword>
<evidence type="ECO:0000313" key="3">
    <source>
        <dbReference type="Proteomes" id="UP000000810"/>
    </source>
</evidence>
<dbReference type="EMBL" id="HE613800">
    <property type="protein sequence ID" value="CCE70282.1"/>
    <property type="molecule type" value="Genomic_DNA"/>
</dbReference>
<dbReference type="Proteomes" id="UP000009139">
    <property type="component" value="Chromosome"/>
</dbReference>
<dbReference type="InterPro" id="IPR007176">
    <property type="entry name" value="DUF365"/>
</dbReference>
<name>Q9V0B4_PYRAB</name>
<dbReference type="Pfam" id="PF04033">
    <property type="entry name" value="DUF365"/>
    <property type="match status" value="1"/>
</dbReference>
<reference evidence="1 3" key="4">
    <citation type="journal article" date="2003" name="Mol. Microbiol.">
        <title>An integrated analysis of the genome of the hyperthermophilic archaeon Pyrococcus abyssi.</title>
        <authorList>
            <person name="Cohen G."/>
            <person name="Barbe V."/>
            <person name="Flament D."/>
            <person name="Galperin M."/>
            <person name="Heilig R."/>
            <person name="Ripp R."/>
            <person name="Lecompte O."/>
            <person name="Prieur D."/>
            <person name="Poch O."/>
            <person name="Quellerou J."/>
            <person name="Thierry J.C."/>
            <person name="Van der Oost J."/>
            <person name="Weissenbach J."/>
            <person name="Zivanovic Y."/>
            <person name="Forterre P."/>
        </authorList>
    </citation>
    <scope>NUCLEOTIDE SEQUENCE [LARGE SCALE GENOMIC DNA]</scope>
    <source>
        <strain evidence="3">GE5 / Orsay</strain>
        <strain evidence="1">Orsay</strain>
    </source>
</reference>
<proteinExistence type="predicted"/>
<dbReference type="PIRSF" id="PIRSF006031">
    <property type="entry name" value="UCP006031"/>
    <property type="match status" value="1"/>
</dbReference>
<dbReference type="PIR" id="E75134">
    <property type="entry name" value="E75134"/>
</dbReference>
<reference evidence="1" key="1">
    <citation type="submission" date="1999-07" db="EMBL/GenBank/DDBJ databases">
        <authorList>
            <person name="Genoscope"/>
        </authorList>
    </citation>
    <scope>NUCLEOTIDE SEQUENCE</scope>
    <source>
        <strain evidence="1">Orsay</strain>
    </source>
</reference>
<evidence type="ECO:0000313" key="1">
    <source>
        <dbReference type="EMBL" id="CAB49790.1"/>
    </source>
</evidence>